<dbReference type="Gene3D" id="1.25.40.20">
    <property type="entry name" value="Ankyrin repeat-containing domain"/>
    <property type="match status" value="1"/>
</dbReference>
<dbReference type="AlphaFoldDB" id="A0A250XI18"/>
<comment type="caution">
    <text evidence="1">The sequence shown here is derived from an EMBL/GenBank/DDBJ whole genome shotgun (WGS) entry which is preliminary data.</text>
</comment>
<dbReference type="InterPro" id="IPR036770">
    <property type="entry name" value="Ankyrin_rpt-contain_sf"/>
</dbReference>
<evidence type="ECO:0000313" key="2">
    <source>
        <dbReference type="Proteomes" id="UP000232323"/>
    </source>
</evidence>
<protein>
    <submittedName>
        <fullName evidence="1">Uncharacterized protein</fullName>
    </submittedName>
</protein>
<gene>
    <name evidence="1" type="ORF">CEUSTIGMA_g10161.t1</name>
</gene>
<dbReference type="EMBL" id="BEGY01000085">
    <property type="protein sequence ID" value="GAX82735.1"/>
    <property type="molecule type" value="Genomic_DNA"/>
</dbReference>
<name>A0A250XI18_9CHLO</name>
<keyword evidence="2" id="KW-1185">Reference proteome</keyword>
<reference evidence="1 2" key="1">
    <citation type="submission" date="2017-08" db="EMBL/GenBank/DDBJ databases">
        <title>Acidophilic green algal genome provides insights into adaptation to an acidic environment.</title>
        <authorList>
            <person name="Hirooka S."/>
            <person name="Hirose Y."/>
            <person name="Kanesaki Y."/>
            <person name="Higuchi S."/>
            <person name="Fujiwara T."/>
            <person name="Onuma R."/>
            <person name="Era A."/>
            <person name="Ohbayashi R."/>
            <person name="Uzuka A."/>
            <person name="Nozaki H."/>
            <person name="Yoshikawa H."/>
            <person name="Miyagishima S.Y."/>
        </authorList>
    </citation>
    <scope>NUCLEOTIDE SEQUENCE [LARGE SCALE GENOMIC DNA]</scope>
    <source>
        <strain evidence="1 2">NIES-2499</strain>
    </source>
</reference>
<dbReference type="SUPFAM" id="SSF48403">
    <property type="entry name" value="Ankyrin repeat"/>
    <property type="match status" value="1"/>
</dbReference>
<accession>A0A250XI18</accession>
<evidence type="ECO:0000313" key="1">
    <source>
        <dbReference type="EMBL" id="GAX82735.1"/>
    </source>
</evidence>
<proteinExistence type="predicted"/>
<sequence length="520" mass="56597">MEGSRMIREPTGMSTPRLNLCEVLRLAMYLSRTDFLKEGLKDVELGPSCPRPHHKLFRAELDFPAGAAKSDPCSFSKKSSGSMLLAAMTVPHPQCKSAVKAVLEELRSRSERDKLDEAVAADVQGSEDVPVGGSWLGKYINSPESINSRTANALSRAIMLVQPELLRLLLQAGGNPFTPLPPDAEYHTPAHQAVLLGQAPLVKEILQSRNTSNNLILDTNIHYNKCDGLNMLGIAVECSLAESVLWEAHKHDPGMDKFPTDASKAAVYAEIIAVLLKAGCNPHHRLPPRSGQPVSINGVQQRDYSRSPFSMAIQGKAPDPVLQAFLTHWSGTVSALNLDFGPAALAMMREWMLCHRSITVVPLAKDKVTLSEALQIIVTRQESSVMSLLLECIDDQGPGCLLKETSFILFLDKIASDVLIHVDFSRLLRQLASRGATLRGPLSTHSLHLLLQAIQTAVLHGAVSLIDHILSFPASANPEGFEGDKGCTVVSLMLAAHKGLSRQAVWPARALLVLLQMMRL</sequence>
<organism evidence="1 2">
    <name type="scientific">Chlamydomonas eustigma</name>
    <dbReference type="NCBI Taxonomy" id="1157962"/>
    <lineage>
        <taxon>Eukaryota</taxon>
        <taxon>Viridiplantae</taxon>
        <taxon>Chlorophyta</taxon>
        <taxon>core chlorophytes</taxon>
        <taxon>Chlorophyceae</taxon>
        <taxon>CS clade</taxon>
        <taxon>Chlamydomonadales</taxon>
        <taxon>Chlamydomonadaceae</taxon>
        <taxon>Chlamydomonas</taxon>
    </lineage>
</organism>
<dbReference type="Proteomes" id="UP000232323">
    <property type="component" value="Unassembled WGS sequence"/>
</dbReference>